<accession>A0A836L5A4</accession>
<reference evidence="3 4" key="1">
    <citation type="submission" date="2021-02" db="EMBL/GenBank/DDBJ databases">
        <title>Porcisia hertigi Genome sequencing and assembly.</title>
        <authorList>
            <person name="Almutairi H."/>
            <person name="Gatherer D."/>
        </authorList>
    </citation>
    <scope>NUCLEOTIDE SEQUENCE [LARGE SCALE GENOMIC DNA]</scope>
    <source>
        <strain evidence="3 4">C119</strain>
    </source>
</reference>
<dbReference type="AlphaFoldDB" id="A0A836L5A4"/>
<keyword evidence="2" id="KW-1133">Transmembrane helix</keyword>
<keyword evidence="2" id="KW-0812">Transmembrane</keyword>
<sequence length="594" mass="63691">MANGFVVHASLLAFNFFTSIIQCTTGFGDAIVLQVLWFIATEVAPHIFNETSLGDSPVKAATLLIYCRVTILTPALAYLSFCDGIFSPQLTTLMAVPSTLTALVGLFVFSKASGDHLEMVLGVSSLIFATLYAALLASKHELCKRMVQRLRGNSWNSARPTHLTRLGITPESTKAETNLNPIHGKRVRGKTTFLASSAKVDNTAGITFVSTTTEPPFTYREATPQLLADSVRSASQRPLTPSEVRPTSTGLVAWSRITCNPTEDDKIKISTKVSASCAAAVSGMMGSLTGVAAPAHIIFIAFLDVPAYVMHVNLIMQSIPSAVLRFIFACSTAVFKLDMAPLFFTSVVGGYAGLMAGVLLGRVLGPESHSVFVLALLLLVSLVTITHSGPILISLSVGCAIVTAVAAVNERQKAAIEVGVRQAMEEEWEARRAKANVLPDNIALPSLVRTPVTNLCTSPLIRARLGESGNRGSAHSTTLSDHRSNPALSCSGQSSTWVRRADLMRPPPLWDDHGNPIQQLFPATGRKMDPAQPPPAPCVSSVAMHMLSATETEKTATVTTLPSSGQRDMCTEEAKRSAPSQSEELLYWSHYDLR</sequence>
<protein>
    <submittedName>
        <fullName evidence="3">Uncharacterized protein</fullName>
    </submittedName>
</protein>
<dbReference type="RefSeq" id="XP_067754377.1">
    <property type="nucleotide sequence ID" value="XM_067898220.1"/>
</dbReference>
<dbReference type="Proteomes" id="UP000674318">
    <property type="component" value="Unassembled WGS sequence"/>
</dbReference>
<feature type="region of interest" description="Disordered" evidence="1">
    <location>
        <begin position="466"/>
        <end position="493"/>
    </location>
</feature>
<evidence type="ECO:0000256" key="2">
    <source>
        <dbReference type="SAM" id="Phobius"/>
    </source>
</evidence>
<dbReference type="KEGG" id="phet:94288297"/>
<dbReference type="PANTHER" id="PTHR30269">
    <property type="entry name" value="TRANSMEMBRANE PROTEIN YFCA"/>
    <property type="match status" value="1"/>
</dbReference>
<feature type="transmembrane region" description="Helical" evidence="2">
    <location>
        <begin position="93"/>
        <end position="113"/>
    </location>
</feature>
<feature type="transmembrane region" description="Helical" evidence="2">
    <location>
        <begin position="371"/>
        <end position="404"/>
    </location>
</feature>
<name>A0A836L5A4_9TRYP</name>
<feature type="transmembrane region" description="Helical" evidence="2">
    <location>
        <begin position="60"/>
        <end position="81"/>
    </location>
</feature>
<feature type="transmembrane region" description="Helical" evidence="2">
    <location>
        <begin position="277"/>
        <end position="302"/>
    </location>
</feature>
<dbReference type="InterPro" id="IPR052017">
    <property type="entry name" value="TSUP"/>
</dbReference>
<dbReference type="PANTHER" id="PTHR30269:SF38">
    <property type="entry name" value="SULFITE EXPORTER TAUE_SAFE"/>
    <property type="match status" value="1"/>
</dbReference>
<feature type="compositionally biased region" description="Polar residues" evidence="1">
    <location>
        <begin position="470"/>
        <end position="479"/>
    </location>
</feature>
<feature type="transmembrane region" description="Helical" evidence="2">
    <location>
        <begin position="12"/>
        <end position="40"/>
    </location>
</feature>
<feature type="transmembrane region" description="Helical" evidence="2">
    <location>
        <begin position="342"/>
        <end position="365"/>
    </location>
</feature>
<keyword evidence="2" id="KW-0472">Membrane</keyword>
<dbReference type="OrthoDB" id="273108at2759"/>
<evidence type="ECO:0000313" key="4">
    <source>
        <dbReference type="Proteomes" id="UP000674318"/>
    </source>
</evidence>
<evidence type="ECO:0000313" key="3">
    <source>
        <dbReference type="EMBL" id="KAG5495125.1"/>
    </source>
</evidence>
<gene>
    <name evidence="3" type="ORF">JKF63_02178</name>
</gene>
<evidence type="ECO:0000256" key="1">
    <source>
        <dbReference type="SAM" id="MobiDB-lite"/>
    </source>
</evidence>
<comment type="caution">
    <text evidence="3">The sequence shown here is derived from an EMBL/GenBank/DDBJ whole genome shotgun (WGS) entry which is preliminary data.</text>
</comment>
<proteinExistence type="predicted"/>
<feature type="region of interest" description="Disordered" evidence="1">
    <location>
        <begin position="562"/>
        <end position="581"/>
    </location>
</feature>
<keyword evidence="4" id="KW-1185">Reference proteome</keyword>
<feature type="transmembrane region" description="Helical" evidence="2">
    <location>
        <begin position="119"/>
        <end position="137"/>
    </location>
</feature>
<organism evidence="3 4">
    <name type="scientific">Porcisia hertigi</name>
    <dbReference type="NCBI Taxonomy" id="2761500"/>
    <lineage>
        <taxon>Eukaryota</taxon>
        <taxon>Discoba</taxon>
        <taxon>Euglenozoa</taxon>
        <taxon>Kinetoplastea</taxon>
        <taxon>Metakinetoplastina</taxon>
        <taxon>Trypanosomatida</taxon>
        <taxon>Trypanosomatidae</taxon>
        <taxon>Leishmaniinae</taxon>
        <taxon>Porcisia</taxon>
    </lineage>
</organism>
<dbReference type="GeneID" id="94288297"/>
<dbReference type="EMBL" id="JAFJZO010000033">
    <property type="protein sequence ID" value="KAG5495125.1"/>
    <property type="molecule type" value="Genomic_DNA"/>
</dbReference>